<accession>A0AAV4IU17</accession>
<sequence length="113" mass="12153">IRQVNAYRPFTRKVRERITLRKSPSSTHHHSSQSRRSAEGNPSSASSARSERTTGSHTSPCAALPARKSSTTSEVVVCNGSNVPLPLAVSNKYQVGAVIGTGNFAVVMECRDK</sequence>
<dbReference type="GO" id="GO:0016301">
    <property type="term" value="F:kinase activity"/>
    <property type="evidence" value="ECO:0007669"/>
    <property type="project" value="UniProtKB-KW"/>
</dbReference>
<feature type="region of interest" description="Disordered" evidence="1">
    <location>
        <begin position="1"/>
        <end position="74"/>
    </location>
</feature>
<keyword evidence="3" id="KW-1185">Reference proteome</keyword>
<dbReference type="Proteomes" id="UP000762676">
    <property type="component" value="Unassembled WGS sequence"/>
</dbReference>
<name>A0AAV4IU17_9GAST</name>
<organism evidence="2 3">
    <name type="scientific">Elysia marginata</name>
    <dbReference type="NCBI Taxonomy" id="1093978"/>
    <lineage>
        <taxon>Eukaryota</taxon>
        <taxon>Metazoa</taxon>
        <taxon>Spiralia</taxon>
        <taxon>Lophotrochozoa</taxon>
        <taxon>Mollusca</taxon>
        <taxon>Gastropoda</taxon>
        <taxon>Heterobranchia</taxon>
        <taxon>Euthyneura</taxon>
        <taxon>Panpulmonata</taxon>
        <taxon>Sacoglossa</taxon>
        <taxon>Placobranchoidea</taxon>
        <taxon>Plakobranchidae</taxon>
        <taxon>Elysia</taxon>
    </lineage>
</organism>
<dbReference type="AlphaFoldDB" id="A0AAV4IU17"/>
<comment type="caution">
    <text evidence="2">The sequence shown here is derived from an EMBL/GenBank/DDBJ whole genome shotgun (WGS) entry which is preliminary data.</text>
</comment>
<evidence type="ECO:0000256" key="1">
    <source>
        <dbReference type="SAM" id="MobiDB-lite"/>
    </source>
</evidence>
<feature type="non-terminal residue" evidence="2">
    <location>
        <position position="1"/>
    </location>
</feature>
<reference evidence="2 3" key="1">
    <citation type="journal article" date="2021" name="Elife">
        <title>Chloroplast acquisition without the gene transfer in kleptoplastic sea slugs, Plakobranchus ocellatus.</title>
        <authorList>
            <person name="Maeda T."/>
            <person name="Takahashi S."/>
            <person name="Yoshida T."/>
            <person name="Shimamura S."/>
            <person name="Takaki Y."/>
            <person name="Nagai Y."/>
            <person name="Toyoda A."/>
            <person name="Suzuki Y."/>
            <person name="Arimoto A."/>
            <person name="Ishii H."/>
            <person name="Satoh N."/>
            <person name="Nishiyama T."/>
            <person name="Hasebe M."/>
            <person name="Maruyama T."/>
            <person name="Minagawa J."/>
            <person name="Obokata J."/>
            <person name="Shigenobu S."/>
        </authorList>
    </citation>
    <scope>NUCLEOTIDE SEQUENCE [LARGE SCALE GENOMIC DNA]</scope>
</reference>
<keyword evidence="2" id="KW-0418">Kinase</keyword>
<proteinExistence type="predicted"/>
<keyword evidence="2" id="KW-0808">Transferase</keyword>
<gene>
    <name evidence="2" type="ORF">ElyMa_001390600</name>
</gene>
<evidence type="ECO:0000313" key="3">
    <source>
        <dbReference type="Proteomes" id="UP000762676"/>
    </source>
</evidence>
<evidence type="ECO:0000313" key="2">
    <source>
        <dbReference type="EMBL" id="GFS13179.1"/>
    </source>
</evidence>
<protein>
    <submittedName>
        <fullName evidence="2">Serine/threonine-protein kinase DCLK1-like</fullName>
    </submittedName>
</protein>
<dbReference type="EMBL" id="BMAT01002752">
    <property type="protein sequence ID" value="GFS13179.1"/>
    <property type="molecule type" value="Genomic_DNA"/>
</dbReference>